<name>A0A0N4WUV8_HAEPC</name>
<gene>
    <name evidence="1" type="ORF">HPLM_LOCUS15447</name>
</gene>
<protein>
    <submittedName>
        <fullName evidence="3">MOSC domain-containing protein</fullName>
    </submittedName>
</protein>
<reference evidence="1 2" key="2">
    <citation type="submission" date="2018-11" db="EMBL/GenBank/DDBJ databases">
        <authorList>
            <consortium name="Pathogen Informatics"/>
        </authorList>
    </citation>
    <scope>NUCLEOTIDE SEQUENCE [LARGE SCALE GENOMIC DNA]</scope>
    <source>
        <strain evidence="1 2">MHpl1</strain>
    </source>
</reference>
<evidence type="ECO:0000313" key="3">
    <source>
        <dbReference type="WBParaSite" id="HPLM_0001545501-mRNA-1"/>
    </source>
</evidence>
<keyword evidence="2" id="KW-1185">Reference proteome</keyword>
<accession>A0A0N4WUV8</accession>
<organism evidence="3">
    <name type="scientific">Haemonchus placei</name>
    <name type="common">Barber's pole worm</name>
    <dbReference type="NCBI Taxonomy" id="6290"/>
    <lineage>
        <taxon>Eukaryota</taxon>
        <taxon>Metazoa</taxon>
        <taxon>Ecdysozoa</taxon>
        <taxon>Nematoda</taxon>
        <taxon>Chromadorea</taxon>
        <taxon>Rhabditida</taxon>
        <taxon>Rhabditina</taxon>
        <taxon>Rhabditomorpha</taxon>
        <taxon>Strongyloidea</taxon>
        <taxon>Trichostrongylidae</taxon>
        <taxon>Haemonchus</taxon>
    </lineage>
</organism>
<proteinExistence type="predicted"/>
<reference evidence="3" key="1">
    <citation type="submission" date="2017-02" db="UniProtKB">
        <authorList>
            <consortium name="WormBaseParasite"/>
        </authorList>
    </citation>
    <scope>IDENTIFICATION</scope>
</reference>
<dbReference type="EMBL" id="UZAF01018983">
    <property type="protein sequence ID" value="VDO56658.1"/>
    <property type="molecule type" value="Genomic_DNA"/>
</dbReference>
<evidence type="ECO:0000313" key="2">
    <source>
        <dbReference type="Proteomes" id="UP000268014"/>
    </source>
</evidence>
<evidence type="ECO:0000313" key="1">
    <source>
        <dbReference type="EMBL" id="VDO56658.1"/>
    </source>
</evidence>
<dbReference type="WBParaSite" id="HPLM_0001545501-mRNA-1">
    <property type="protein sequence ID" value="HPLM_0001545501-mRNA-1"/>
    <property type="gene ID" value="HPLM_0001545501"/>
</dbReference>
<dbReference type="AlphaFoldDB" id="A0A0N4WUV8"/>
<sequence>MDDAIVFFTRSKVADIVPLSDISGGHKINSTVKVRWNRKFYATKDCSSSSRCEQKITDLGEDGKSVERFFTVGESSTIPENDVFIERGDEIVARETSN</sequence>
<dbReference type="Proteomes" id="UP000268014">
    <property type="component" value="Unassembled WGS sequence"/>
</dbReference>